<dbReference type="InterPro" id="IPR038763">
    <property type="entry name" value="DHH_sf"/>
</dbReference>
<keyword evidence="4" id="KW-0378">Hydrolase</keyword>
<protein>
    <submittedName>
        <fullName evidence="8">Prune exopolyphosphatase 1</fullName>
    </submittedName>
</protein>
<dbReference type="PANTHER" id="PTHR12112:SF47">
    <property type="entry name" value="EXOPOLYPHOSPHATASE PRUNE1"/>
    <property type="match status" value="1"/>
</dbReference>
<keyword evidence="5" id="KW-0464">Manganese</keyword>
<dbReference type="InterPro" id="IPR001667">
    <property type="entry name" value="DDH_dom"/>
</dbReference>
<dbReference type="InterPro" id="IPR038222">
    <property type="entry name" value="DHHA2_dom_sf"/>
</dbReference>
<dbReference type="InterPro" id="IPR004097">
    <property type="entry name" value="DHHA2"/>
</dbReference>
<keyword evidence="3" id="KW-0479">Metal-binding</keyword>
<reference evidence="8" key="2">
    <citation type="submission" date="2025-09" db="UniProtKB">
        <authorList>
            <consortium name="Ensembl"/>
        </authorList>
    </citation>
    <scope>IDENTIFICATION</scope>
</reference>
<evidence type="ECO:0000256" key="1">
    <source>
        <dbReference type="ARBA" id="ARBA00001936"/>
    </source>
</evidence>
<evidence type="ECO:0000256" key="6">
    <source>
        <dbReference type="SAM" id="MobiDB-lite"/>
    </source>
</evidence>
<dbReference type="Proteomes" id="UP000694569">
    <property type="component" value="Unplaced"/>
</dbReference>
<dbReference type="GO" id="GO:0005737">
    <property type="term" value="C:cytoplasm"/>
    <property type="evidence" value="ECO:0007669"/>
    <property type="project" value="InterPro"/>
</dbReference>
<dbReference type="SMART" id="SM01131">
    <property type="entry name" value="DHHA2"/>
    <property type="match status" value="1"/>
</dbReference>
<gene>
    <name evidence="8" type="primary">PRUNE1</name>
</gene>
<evidence type="ECO:0000256" key="5">
    <source>
        <dbReference type="ARBA" id="ARBA00023211"/>
    </source>
</evidence>
<dbReference type="GO" id="GO:0046872">
    <property type="term" value="F:metal ion binding"/>
    <property type="evidence" value="ECO:0007669"/>
    <property type="project" value="UniProtKB-KW"/>
</dbReference>
<dbReference type="Gene3D" id="3.90.1640.10">
    <property type="entry name" value="inorganic pyrophosphatase (n-terminal core)"/>
    <property type="match status" value="1"/>
</dbReference>
<comment type="cofactor">
    <cofactor evidence="1">
        <name>Mn(2+)</name>
        <dbReference type="ChEBI" id="CHEBI:29035"/>
    </cofactor>
</comment>
<dbReference type="OrthoDB" id="374045at2759"/>
<dbReference type="Pfam" id="PF02833">
    <property type="entry name" value="DHHA2"/>
    <property type="match status" value="1"/>
</dbReference>
<evidence type="ECO:0000313" key="9">
    <source>
        <dbReference type="Proteomes" id="UP000694569"/>
    </source>
</evidence>
<dbReference type="PANTHER" id="PTHR12112">
    <property type="entry name" value="BNIP - RELATED"/>
    <property type="match status" value="1"/>
</dbReference>
<dbReference type="Pfam" id="PF01368">
    <property type="entry name" value="DHH"/>
    <property type="match status" value="1"/>
</dbReference>
<dbReference type="GO" id="GO:0004309">
    <property type="term" value="F:exopolyphosphatase activity"/>
    <property type="evidence" value="ECO:0007669"/>
    <property type="project" value="TreeGrafter"/>
</dbReference>
<dbReference type="SUPFAM" id="SSF64182">
    <property type="entry name" value="DHH phosphoesterases"/>
    <property type="match status" value="1"/>
</dbReference>
<feature type="region of interest" description="Disordered" evidence="6">
    <location>
        <begin position="392"/>
        <end position="423"/>
    </location>
</feature>
<organism evidence="8 9">
    <name type="scientific">Leptobrachium leishanense</name>
    <name type="common">Leishan spiny toad</name>
    <dbReference type="NCBI Taxonomy" id="445787"/>
    <lineage>
        <taxon>Eukaryota</taxon>
        <taxon>Metazoa</taxon>
        <taxon>Chordata</taxon>
        <taxon>Craniata</taxon>
        <taxon>Vertebrata</taxon>
        <taxon>Euteleostomi</taxon>
        <taxon>Amphibia</taxon>
        <taxon>Batrachia</taxon>
        <taxon>Anura</taxon>
        <taxon>Pelobatoidea</taxon>
        <taxon>Megophryidae</taxon>
        <taxon>Leptobrachium</taxon>
    </lineage>
</organism>
<feature type="domain" description="DHHA2" evidence="7">
    <location>
        <begin position="240"/>
        <end position="385"/>
    </location>
</feature>
<evidence type="ECO:0000259" key="7">
    <source>
        <dbReference type="SMART" id="SM01131"/>
    </source>
</evidence>
<dbReference type="FunFam" id="3.90.1640.10:FF:000004">
    <property type="entry name" value="Prune exopolyphosphatase 1"/>
    <property type="match status" value="1"/>
</dbReference>
<dbReference type="AlphaFoldDB" id="A0A8C5R6F0"/>
<keyword evidence="9" id="KW-1185">Reference proteome</keyword>
<dbReference type="Ensembl" id="ENSLLET00000048941.1">
    <property type="protein sequence ID" value="ENSLLEP00000047086.1"/>
    <property type="gene ID" value="ENSLLEG00000029783.1"/>
</dbReference>
<accession>A0A8C5R6F0</accession>
<evidence type="ECO:0000313" key="8">
    <source>
        <dbReference type="Ensembl" id="ENSLLEP00000047086.1"/>
    </source>
</evidence>
<evidence type="ECO:0000256" key="3">
    <source>
        <dbReference type="ARBA" id="ARBA00022723"/>
    </source>
</evidence>
<name>A0A8C5R6F0_9ANUR</name>
<dbReference type="GeneTree" id="ENSGT00450000040262"/>
<sequence length="516" mass="57254">MERFLQSCQARVQIIRSAASLLVAGRLPARKATPSKPSTVDFHVLLGNEACDLDSAVSAITLAYYLAKTSSCKKLEYVPVLNIPRRDFPLRTESTFFLKEQGISVYHLTFRDEIDMESLYESGRLVLTLVDHNVLSSADSFMEDVVTEVIDHHTLERRTAPSCRVTSEPVGSCATLVAEKIIRGAPDLVDLQLASLLRGTIILDCVNMAPAAGKVTPKDSEYVALLETMFPDLPPRTAVFDSLQKAKFDVSGLTTEQMLTKDMKALVSRDLCLAISAIYIHLEEFLRRPDVESDLSAYCEKHRYNVLIAMIITFSNENQPVRQIAVYSPRQELRTLICKVLEEATNPPLDLSPVPSDPCKHLATYHQGNTVASRKKVLPILKDFLRQRDLGESLSQSMQPLRENEKSNGQAYSGGQPANEGLEDHEFGVQFGDQLDNLDSCAGDEPRGTRLLYGFKKATDDSAEEENSFPPTPMNSLVEGCPLDRGLPKLTAEDILERFSRIKVVDPEDTSSSGKK</sequence>
<dbReference type="Gene3D" id="3.10.310.20">
    <property type="entry name" value="DHHA2 domain"/>
    <property type="match status" value="1"/>
</dbReference>
<evidence type="ECO:0000256" key="2">
    <source>
        <dbReference type="ARBA" id="ARBA00010331"/>
    </source>
</evidence>
<proteinExistence type="inferred from homology"/>
<evidence type="ECO:0000256" key="4">
    <source>
        <dbReference type="ARBA" id="ARBA00022801"/>
    </source>
</evidence>
<comment type="similarity">
    <text evidence="2">Belongs to the PPase class C family. Prune subfamily.</text>
</comment>
<reference evidence="8" key="1">
    <citation type="submission" date="2025-08" db="UniProtKB">
        <authorList>
            <consortium name="Ensembl"/>
        </authorList>
    </citation>
    <scope>IDENTIFICATION</scope>
</reference>